<dbReference type="RefSeq" id="XP_044548356.1">
    <property type="nucleotide sequence ID" value="XM_044694987.1"/>
</dbReference>
<dbReference type="InterPro" id="IPR000504">
    <property type="entry name" value="RRM_dom"/>
</dbReference>
<evidence type="ECO:0000256" key="2">
    <source>
        <dbReference type="PROSITE-ProRule" id="PRU00176"/>
    </source>
</evidence>
<dbReference type="InterPro" id="IPR012677">
    <property type="entry name" value="Nucleotide-bd_a/b_plait_sf"/>
</dbReference>
<accession>A0AA88GQJ7</accession>
<organism evidence="4 5">
    <name type="scientific">Naegleria lovaniensis</name>
    <name type="common">Amoeba</name>
    <dbReference type="NCBI Taxonomy" id="51637"/>
    <lineage>
        <taxon>Eukaryota</taxon>
        <taxon>Discoba</taxon>
        <taxon>Heterolobosea</taxon>
        <taxon>Tetramitia</taxon>
        <taxon>Eutetramitia</taxon>
        <taxon>Vahlkampfiidae</taxon>
        <taxon>Naegleria</taxon>
    </lineage>
</organism>
<evidence type="ECO:0000313" key="4">
    <source>
        <dbReference type="EMBL" id="KAG2382677.1"/>
    </source>
</evidence>
<reference evidence="4 5" key="1">
    <citation type="journal article" date="2018" name="BMC Genomics">
        <title>The genome of Naegleria lovaniensis, the basis for a comparative approach to unravel pathogenicity factors of the human pathogenic amoeba N. fowleri.</title>
        <authorList>
            <person name="Liechti N."/>
            <person name="Schurch N."/>
            <person name="Bruggmann R."/>
            <person name="Wittwer M."/>
        </authorList>
    </citation>
    <scope>NUCLEOTIDE SEQUENCE [LARGE SCALE GENOMIC DNA]</scope>
    <source>
        <strain evidence="4 5">ATCC 30569</strain>
    </source>
</reference>
<proteinExistence type="predicted"/>
<dbReference type="PANTHER" id="PTHR48027">
    <property type="entry name" value="HETEROGENEOUS NUCLEAR RIBONUCLEOPROTEIN 87F-RELATED"/>
    <property type="match status" value="1"/>
</dbReference>
<dbReference type="AlphaFoldDB" id="A0AA88GQJ7"/>
<dbReference type="GO" id="GO:0003723">
    <property type="term" value="F:RNA binding"/>
    <property type="evidence" value="ECO:0007669"/>
    <property type="project" value="UniProtKB-UniRule"/>
</dbReference>
<feature type="domain" description="RRM" evidence="3">
    <location>
        <begin position="5"/>
        <end position="83"/>
    </location>
</feature>
<dbReference type="PROSITE" id="PS50102">
    <property type="entry name" value="RRM"/>
    <property type="match status" value="1"/>
</dbReference>
<protein>
    <recommendedName>
        <fullName evidence="3">RRM domain-containing protein</fullName>
    </recommendedName>
</protein>
<dbReference type="GeneID" id="68097712"/>
<dbReference type="EMBL" id="PYSW02000023">
    <property type="protein sequence ID" value="KAG2382677.1"/>
    <property type="molecule type" value="Genomic_DNA"/>
</dbReference>
<dbReference type="SUPFAM" id="SSF54928">
    <property type="entry name" value="RNA-binding domain, RBD"/>
    <property type="match status" value="1"/>
</dbReference>
<dbReference type="InterPro" id="IPR052462">
    <property type="entry name" value="SLIRP/GR-RBP-like"/>
</dbReference>
<evidence type="ECO:0000259" key="3">
    <source>
        <dbReference type="PROSITE" id="PS50102"/>
    </source>
</evidence>
<dbReference type="Proteomes" id="UP000816034">
    <property type="component" value="Unassembled WGS sequence"/>
</dbReference>
<sequence length="94" mass="10789">MNKLPRVFVSNIPFTTQWQALKNHFSQVGAVKFVKLFEDRETKKPRGTGVVTFESAESVQKAIETLNGSELEGRNIVVREYIEREPKSFTSEQE</sequence>
<evidence type="ECO:0000256" key="1">
    <source>
        <dbReference type="ARBA" id="ARBA00022884"/>
    </source>
</evidence>
<keyword evidence="1 2" id="KW-0694">RNA-binding</keyword>
<keyword evidence="5" id="KW-1185">Reference proteome</keyword>
<gene>
    <name evidence="4" type="ORF">C9374_005257</name>
</gene>
<dbReference type="InterPro" id="IPR035979">
    <property type="entry name" value="RBD_domain_sf"/>
</dbReference>
<dbReference type="Pfam" id="PF00076">
    <property type="entry name" value="RRM_1"/>
    <property type="match status" value="1"/>
</dbReference>
<comment type="caution">
    <text evidence="4">The sequence shown here is derived from an EMBL/GenBank/DDBJ whole genome shotgun (WGS) entry which is preliminary data.</text>
</comment>
<name>A0AA88GQJ7_NAELO</name>
<evidence type="ECO:0000313" key="5">
    <source>
        <dbReference type="Proteomes" id="UP000816034"/>
    </source>
</evidence>
<dbReference type="Gene3D" id="3.30.70.330">
    <property type="match status" value="1"/>
</dbReference>
<dbReference type="SMART" id="SM00360">
    <property type="entry name" value="RRM"/>
    <property type="match status" value="1"/>
</dbReference>